<dbReference type="AlphaFoldDB" id="A0A7W8GA54"/>
<sequence length="69" mass="7739">MTCIDDCTFCKNSTPDKMIDGWIPTCKAFPNGKSHGFATGLAHEMKECNNGIGFEPDENYEKWFGTQTK</sequence>
<accession>A0A7W8GA54</accession>
<name>A0A7W8GA54_9SPIR</name>
<evidence type="ECO:0000313" key="1">
    <source>
        <dbReference type="EMBL" id="MBB5226646.1"/>
    </source>
</evidence>
<dbReference type="EMBL" id="JACHFQ010000006">
    <property type="protein sequence ID" value="MBB5226646.1"/>
    <property type="molecule type" value="Genomic_DNA"/>
</dbReference>
<keyword evidence="2" id="KW-1185">Reference proteome</keyword>
<proteinExistence type="predicted"/>
<reference evidence="1 2" key="1">
    <citation type="submission" date="2020-08" db="EMBL/GenBank/DDBJ databases">
        <title>Genomic Encyclopedia of Type Strains, Phase IV (KMG-IV): sequencing the most valuable type-strain genomes for metagenomic binning, comparative biology and taxonomic classification.</title>
        <authorList>
            <person name="Goeker M."/>
        </authorList>
    </citation>
    <scope>NUCLEOTIDE SEQUENCE [LARGE SCALE GENOMIC DNA]</scope>
    <source>
        <strain evidence="1 2">DSM 103462</strain>
    </source>
</reference>
<organism evidence="1 2">
    <name type="scientific">Treponema ruminis</name>
    <dbReference type="NCBI Taxonomy" id="744515"/>
    <lineage>
        <taxon>Bacteria</taxon>
        <taxon>Pseudomonadati</taxon>
        <taxon>Spirochaetota</taxon>
        <taxon>Spirochaetia</taxon>
        <taxon>Spirochaetales</taxon>
        <taxon>Treponemataceae</taxon>
        <taxon>Treponema</taxon>
    </lineage>
</organism>
<dbReference type="Proteomes" id="UP000518887">
    <property type="component" value="Unassembled WGS sequence"/>
</dbReference>
<evidence type="ECO:0000313" key="2">
    <source>
        <dbReference type="Proteomes" id="UP000518887"/>
    </source>
</evidence>
<comment type="caution">
    <text evidence="1">The sequence shown here is derived from an EMBL/GenBank/DDBJ whole genome shotgun (WGS) entry which is preliminary data.</text>
</comment>
<protein>
    <submittedName>
        <fullName evidence="1">Uncharacterized protein</fullName>
    </submittedName>
</protein>
<gene>
    <name evidence="1" type="ORF">HNP76_002027</name>
</gene>
<dbReference type="RefSeq" id="WP_184660110.1">
    <property type="nucleotide sequence ID" value="NZ_CP031518.1"/>
</dbReference>